<protein>
    <submittedName>
        <fullName evidence="7">Tyrosine-type recombinase/integrase</fullName>
    </submittedName>
</protein>
<evidence type="ECO:0000256" key="5">
    <source>
        <dbReference type="SAM" id="MobiDB-lite"/>
    </source>
</evidence>
<gene>
    <name evidence="7" type="ORF">GCM10022240_13300</name>
</gene>
<keyword evidence="8" id="KW-1185">Reference proteome</keyword>
<sequence length="358" mass="39730">MEKPRHLPSGKWQGRVTGADGKRHSAGVHTSKRKAQIAQARKLAELADAARDAETPTTKTPFIRYAEKYLFSRRPSEVGGLAPSSYYKYQRRLQGKLIPVFGHLAIEEITTRQIREWWADQSSAPSERKSAYYLLHSILEVALDDELINRNPCRVRGSGKKASKTRPTFTEEHIAQLYAATEDLQTRALVALLAGTGLRIGEAVALDWDHISFFDQRADVVRHLTCGILLEGTKGGKEETRSPSLPRWVTDELAGLLRGTDGVGAIFRNMRGTRLSVDGAERIFRKLRASAGLEAMHLHDIRHVSLTAYARQPGVTLADVMARGGHKSVIVAATYQHSDDSRDQAITATLPNPLLRKV</sequence>
<evidence type="ECO:0000313" key="7">
    <source>
        <dbReference type="EMBL" id="GAA3762047.1"/>
    </source>
</evidence>
<dbReference type="Proteomes" id="UP001500540">
    <property type="component" value="Unassembled WGS sequence"/>
</dbReference>
<name>A0ABP7GCY3_9MICO</name>
<feature type="domain" description="Tyr recombinase" evidence="6">
    <location>
        <begin position="164"/>
        <end position="348"/>
    </location>
</feature>
<proteinExistence type="inferred from homology"/>
<keyword evidence="3" id="KW-0238">DNA-binding</keyword>
<keyword evidence="4" id="KW-0233">DNA recombination</keyword>
<dbReference type="InterPro" id="IPR004107">
    <property type="entry name" value="Integrase_SAM-like_N"/>
</dbReference>
<dbReference type="Gene3D" id="1.10.443.10">
    <property type="entry name" value="Intergrase catalytic core"/>
    <property type="match status" value="1"/>
</dbReference>
<dbReference type="PROSITE" id="PS51898">
    <property type="entry name" value="TYR_RECOMBINASE"/>
    <property type="match status" value="1"/>
</dbReference>
<dbReference type="InterPro" id="IPR010998">
    <property type="entry name" value="Integrase_recombinase_N"/>
</dbReference>
<evidence type="ECO:0000256" key="3">
    <source>
        <dbReference type="ARBA" id="ARBA00023125"/>
    </source>
</evidence>
<evidence type="ECO:0000256" key="2">
    <source>
        <dbReference type="ARBA" id="ARBA00022908"/>
    </source>
</evidence>
<accession>A0ABP7GCY3</accession>
<organism evidence="7 8">
    <name type="scientific">Microbacterium kribbense</name>
    <dbReference type="NCBI Taxonomy" id="433645"/>
    <lineage>
        <taxon>Bacteria</taxon>
        <taxon>Bacillati</taxon>
        <taxon>Actinomycetota</taxon>
        <taxon>Actinomycetes</taxon>
        <taxon>Micrococcales</taxon>
        <taxon>Microbacteriaceae</taxon>
        <taxon>Microbacterium</taxon>
    </lineage>
</organism>
<dbReference type="InterPro" id="IPR013762">
    <property type="entry name" value="Integrase-like_cat_sf"/>
</dbReference>
<comment type="caution">
    <text evidence="7">The sequence shown here is derived from an EMBL/GenBank/DDBJ whole genome shotgun (WGS) entry which is preliminary data.</text>
</comment>
<dbReference type="InterPro" id="IPR011010">
    <property type="entry name" value="DNA_brk_join_enz"/>
</dbReference>
<evidence type="ECO:0000313" key="8">
    <source>
        <dbReference type="Proteomes" id="UP001500540"/>
    </source>
</evidence>
<evidence type="ECO:0000256" key="1">
    <source>
        <dbReference type="ARBA" id="ARBA00008857"/>
    </source>
</evidence>
<feature type="compositionally biased region" description="Basic residues" evidence="5">
    <location>
        <begin position="24"/>
        <end position="34"/>
    </location>
</feature>
<feature type="region of interest" description="Disordered" evidence="5">
    <location>
        <begin position="1"/>
        <end position="34"/>
    </location>
</feature>
<dbReference type="PANTHER" id="PTHR30349:SF64">
    <property type="entry name" value="PROPHAGE INTEGRASE INTD-RELATED"/>
    <property type="match status" value="1"/>
</dbReference>
<keyword evidence="2" id="KW-0229">DNA integration</keyword>
<dbReference type="Pfam" id="PF14659">
    <property type="entry name" value="Phage_int_SAM_3"/>
    <property type="match status" value="1"/>
</dbReference>
<dbReference type="PANTHER" id="PTHR30349">
    <property type="entry name" value="PHAGE INTEGRASE-RELATED"/>
    <property type="match status" value="1"/>
</dbReference>
<evidence type="ECO:0000256" key="4">
    <source>
        <dbReference type="ARBA" id="ARBA00023172"/>
    </source>
</evidence>
<dbReference type="SUPFAM" id="SSF56349">
    <property type="entry name" value="DNA breaking-rejoining enzymes"/>
    <property type="match status" value="1"/>
</dbReference>
<evidence type="ECO:0000259" key="6">
    <source>
        <dbReference type="PROSITE" id="PS51898"/>
    </source>
</evidence>
<dbReference type="EMBL" id="BAABAF010000004">
    <property type="protein sequence ID" value="GAA3762047.1"/>
    <property type="molecule type" value="Genomic_DNA"/>
</dbReference>
<dbReference type="Gene3D" id="1.10.150.130">
    <property type="match status" value="1"/>
</dbReference>
<dbReference type="InterPro" id="IPR002104">
    <property type="entry name" value="Integrase_catalytic"/>
</dbReference>
<reference evidence="8" key="1">
    <citation type="journal article" date="2019" name="Int. J. Syst. Evol. Microbiol.">
        <title>The Global Catalogue of Microorganisms (GCM) 10K type strain sequencing project: providing services to taxonomists for standard genome sequencing and annotation.</title>
        <authorList>
            <consortium name="The Broad Institute Genomics Platform"/>
            <consortium name="The Broad Institute Genome Sequencing Center for Infectious Disease"/>
            <person name="Wu L."/>
            <person name="Ma J."/>
        </authorList>
    </citation>
    <scope>NUCLEOTIDE SEQUENCE [LARGE SCALE GENOMIC DNA]</scope>
    <source>
        <strain evidence="8">JCM 16950</strain>
    </source>
</reference>
<comment type="similarity">
    <text evidence="1">Belongs to the 'phage' integrase family.</text>
</comment>
<dbReference type="InterPro" id="IPR050090">
    <property type="entry name" value="Tyrosine_recombinase_XerCD"/>
</dbReference>
<dbReference type="RefSeq" id="WP_344781818.1">
    <property type="nucleotide sequence ID" value="NZ_BAABAF010000004.1"/>
</dbReference>
<dbReference type="Pfam" id="PF00589">
    <property type="entry name" value="Phage_integrase"/>
    <property type="match status" value="1"/>
</dbReference>